<dbReference type="InterPro" id="IPR013325">
    <property type="entry name" value="RNA_pol_sigma_r2"/>
</dbReference>
<evidence type="ECO:0000259" key="6">
    <source>
        <dbReference type="Pfam" id="PF04542"/>
    </source>
</evidence>
<keyword evidence="5" id="KW-0804">Transcription</keyword>
<feature type="domain" description="RNA polymerase sigma-70 region 2" evidence="6">
    <location>
        <begin position="14"/>
        <end position="76"/>
    </location>
</feature>
<dbReference type="InterPro" id="IPR013249">
    <property type="entry name" value="RNA_pol_sigma70_r4_t2"/>
</dbReference>
<keyword evidence="4" id="KW-0238">DNA-binding</keyword>
<dbReference type="PROSITE" id="PS01063">
    <property type="entry name" value="SIGMA70_ECF"/>
    <property type="match status" value="1"/>
</dbReference>
<protein>
    <submittedName>
        <fullName evidence="8">Unannotated protein</fullName>
    </submittedName>
</protein>
<keyword evidence="2" id="KW-0805">Transcription regulation</keyword>
<dbReference type="InterPro" id="IPR014284">
    <property type="entry name" value="RNA_pol_sigma-70_dom"/>
</dbReference>
<dbReference type="InterPro" id="IPR039425">
    <property type="entry name" value="RNA_pol_sigma-70-like"/>
</dbReference>
<evidence type="ECO:0000259" key="7">
    <source>
        <dbReference type="Pfam" id="PF08281"/>
    </source>
</evidence>
<dbReference type="GO" id="GO:0016987">
    <property type="term" value="F:sigma factor activity"/>
    <property type="evidence" value="ECO:0007669"/>
    <property type="project" value="UniProtKB-KW"/>
</dbReference>
<dbReference type="SUPFAM" id="SSF88946">
    <property type="entry name" value="Sigma2 domain of RNA polymerase sigma factors"/>
    <property type="match status" value="1"/>
</dbReference>
<evidence type="ECO:0000256" key="3">
    <source>
        <dbReference type="ARBA" id="ARBA00023082"/>
    </source>
</evidence>
<dbReference type="InterPro" id="IPR000838">
    <property type="entry name" value="RNA_pol_sigma70_ECF_CS"/>
</dbReference>
<proteinExistence type="inferred from homology"/>
<dbReference type="Pfam" id="PF08281">
    <property type="entry name" value="Sigma70_r4_2"/>
    <property type="match status" value="1"/>
</dbReference>
<keyword evidence="3" id="KW-0731">Sigma factor</keyword>
<evidence type="ECO:0000256" key="5">
    <source>
        <dbReference type="ARBA" id="ARBA00023163"/>
    </source>
</evidence>
<sequence>MSNQNQVEFTVWLREHQKAFLKAAKVICFDTQNAEDVLQEALADVYKRWSKIREHENPEAYLMRVMVSKHADMRRKWLRKQQEKETSWDLAENIRDIADQTDDVTQRLLVQAALKSLSAIQRAVLVLMYDHGMVLREVAEVLEIPMGTAASHLARGKAAVAAYIELVPELEKSSAKELTGPMNNIQEIAQENEIVVAEVVEPNE</sequence>
<dbReference type="GO" id="GO:0003677">
    <property type="term" value="F:DNA binding"/>
    <property type="evidence" value="ECO:0007669"/>
    <property type="project" value="UniProtKB-KW"/>
</dbReference>
<dbReference type="Gene3D" id="1.10.10.10">
    <property type="entry name" value="Winged helix-like DNA-binding domain superfamily/Winged helix DNA-binding domain"/>
    <property type="match status" value="1"/>
</dbReference>
<dbReference type="Gene3D" id="1.10.1740.10">
    <property type="match status" value="1"/>
</dbReference>
<dbReference type="PANTHER" id="PTHR43133:SF50">
    <property type="entry name" value="ECF RNA POLYMERASE SIGMA FACTOR SIGM"/>
    <property type="match status" value="1"/>
</dbReference>
<organism evidence="8">
    <name type="scientific">freshwater metagenome</name>
    <dbReference type="NCBI Taxonomy" id="449393"/>
    <lineage>
        <taxon>unclassified sequences</taxon>
        <taxon>metagenomes</taxon>
        <taxon>ecological metagenomes</taxon>
    </lineage>
</organism>
<dbReference type="AlphaFoldDB" id="A0A6J6FWW1"/>
<dbReference type="Pfam" id="PF04542">
    <property type="entry name" value="Sigma70_r2"/>
    <property type="match status" value="1"/>
</dbReference>
<dbReference type="PANTHER" id="PTHR43133">
    <property type="entry name" value="RNA POLYMERASE ECF-TYPE SIGMA FACTO"/>
    <property type="match status" value="1"/>
</dbReference>
<evidence type="ECO:0000256" key="4">
    <source>
        <dbReference type="ARBA" id="ARBA00023125"/>
    </source>
</evidence>
<dbReference type="InterPro" id="IPR007627">
    <property type="entry name" value="RNA_pol_sigma70_r2"/>
</dbReference>
<dbReference type="EMBL" id="CAEZUI010000033">
    <property type="protein sequence ID" value="CAB4593556.1"/>
    <property type="molecule type" value="Genomic_DNA"/>
</dbReference>
<feature type="domain" description="RNA polymerase sigma factor 70 region 4 type 2" evidence="7">
    <location>
        <begin position="108"/>
        <end position="159"/>
    </location>
</feature>
<dbReference type="GO" id="GO:0006352">
    <property type="term" value="P:DNA-templated transcription initiation"/>
    <property type="evidence" value="ECO:0007669"/>
    <property type="project" value="InterPro"/>
</dbReference>
<dbReference type="InterPro" id="IPR036388">
    <property type="entry name" value="WH-like_DNA-bd_sf"/>
</dbReference>
<evidence type="ECO:0000256" key="2">
    <source>
        <dbReference type="ARBA" id="ARBA00023015"/>
    </source>
</evidence>
<evidence type="ECO:0000313" key="8">
    <source>
        <dbReference type="EMBL" id="CAB4593556.1"/>
    </source>
</evidence>
<gene>
    <name evidence="8" type="ORF">UFOPK1807_00411</name>
</gene>
<dbReference type="NCBIfam" id="TIGR02937">
    <property type="entry name" value="sigma70-ECF"/>
    <property type="match status" value="1"/>
</dbReference>
<accession>A0A6J6FWW1</accession>
<dbReference type="SUPFAM" id="SSF88659">
    <property type="entry name" value="Sigma3 and sigma4 domains of RNA polymerase sigma factors"/>
    <property type="match status" value="1"/>
</dbReference>
<reference evidence="8" key="1">
    <citation type="submission" date="2020-05" db="EMBL/GenBank/DDBJ databases">
        <authorList>
            <person name="Chiriac C."/>
            <person name="Salcher M."/>
            <person name="Ghai R."/>
            <person name="Kavagutti S V."/>
        </authorList>
    </citation>
    <scope>NUCLEOTIDE SEQUENCE</scope>
</reference>
<name>A0A6J6FWW1_9ZZZZ</name>
<evidence type="ECO:0000256" key="1">
    <source>
        <dbReference type="ARBA" id="ARBA00010641"/>
    </source>
</evidence>
<comment type="similarity">
    <text evidence="1">Belongs to the sigma-70 factor family. ECF subfamily.</text>
</comment>
<dbReference type="InterPro" id="IPR013324">
    <property type="entry name" value="RNA_pol_sigma_r3/r4-like"/>
</dbReference>